<reference evidence="2 3" key="2">
    <citation type="submission" date="2024-07" db="EMBL/GenBank/DDBJ databases">
        <authorList>
            <person name="Akdeniz Z."/>
        </authorList>
    </citation>
    <scope>NUCLEOTIDE SEQUENCE [LARGE SCALE GENOMIC DNA]</scope>
</reference>
<comment type="caution">
    <text evidence="1">The sequence shown here is derived from an EMBL/GenBank/DDBJ whole genome shotgun (WGS) entry which is preliminary data.</text>
</comment>
<gene>
    <name evidence="1" type="ORF">HINF_LOCUS34575</name>
    <name evidence="2" type="ORF">HINF_LOCUS66762</name>
</gene>
<evidence type="ECO:0000313" key="3">
    <source>
        <dbReference type="Proteomes" id="UP001642409"/>
    </source>
</evidence>
<proteinExistence type="predicted"/>
<protein>
    <submittedName>
        <fullName evidence="2">Hypothetical_protein</fullName>
    </submittedName>
</protein>
<dbReference type="Proteomes" id="UP001642409">
    <property type="component" value="Unassembled WGS sequence"/>
</dbReference>
<evidence type="ECO:0000313" key="2">
    <source>
        <dbReference type="EMBL" id="CAL6093140.1"/>
    </source>
</evidence>
<dbReference type="AlphaFoldDB" id="A0AA86U883"/>
<reference evidence="1" key="1">
    <citation type="submission" date="2023-06" db="EMBL/GenBank/DDBJ databases">
        <authorList>
            <person name="Kurt Z."/>
        </authorList>
    </citation>
    <scope>NUCLEOTIDE SEQUENCE</scope>
</reference>
<evidence type="ECO:0000313" key="1">
    <source>
        <dbReference type="EMBL" id="CAI9946930.1"/>
    </source>
</evidence>
<sequence length="114" mass="12920">MEIESNSVRMCCSLTGAQTSARTRTRSHATALLKDWDQLVLLWTAVRNSKLVVEIIKMTSFSSEDKSVLTVYLRQSDRTAFFCFRAAVCTKLQTDWGPFRDIGGYMFAFIYGGD</sequence>
<keyword evidence="3" id="KW-1185">Reference proteome</keyword>
<name>A0AA86U883_9EUKA</name>
<dbReference type="EMBL" id="CATOUU010000770">
    <property type="protein sequence ID" value="CAI9946930.1"/>
    <property type="molecule type" value="Genomic_DNA"/>
</dbReference>
<accession>A0AA86U883</accession>
<dbReference type="EMBL" id="CAXDID020000454">
    <property type="protein sequence ID" value="CAL6093140.1"/>
    <property type="molecule type" value="Genomic_DNA"/>
</dbReference>
<organism evidence="1">
    <name type="scientific">Hexamita inflata</name>
    <dbReference type="NCBI Taxonomy" id="28002"/>
    <lineage>
        <taxon>Eukaryota</taxon>
        <taxon>Metamonada</taxon>
        <taxon>Diplomonadida</taxon>
        <taxon>Hexamitidae</taxon>
        <taxon>Hexamitinae</taxon>
        <taxon>Hexamita</taxon>
    </lineage>
</organism>